<dbReference type="EMBL" id="CM023491">
    <property type="protein sequence ID" value="KAH6941258.1"/>
    <property type="molecule type" value="Genomic_DNA"/>
</dbReference>
<comment type="caution">
    <text evidence="1">The sequence shown here is derived from an EMBL/GenBank/DDBJ whole genome shotgun (WGS) entry which is preliminary data.</text>
</comment>
<sequence length="81" mass="9601">MEKESERAQREGGKSRRTHRSVNPRHWRDPREECQACERSHNRIRHDERPASRERRRCTLPAVSSPPQETPDVTTVTESRL</sequence>
<accession>A0ACB7T2U0</accession>
<evidence type="ECO:0000313" key="2">
    <source>
        <dbReference type="Proteomes" id="UP000821845"/>
    </source>
</evidence>
<name>A0ACB7T2U0_HYAAI</name>
<proteinExistence type="predicted"/>
<dbReference type="Proteomes" id="UP000821845">
    <property type="component" value="Chromosome 11"/>
</dbReference>
<organism evidence="1 2">
    <name type="scientific">Hyalomma asiaticum</name>
    <name type="common">Tick</name>
    <dbReference type="NCBI Taxonomy" id="266040"/>
    <lineage>
        <taxon>Eukaryota</taxon>
        <taxon>Metazoa</taxon>
        <taxon>Ecdysozoa</taxon>
        <taxon>Arthropoda</taxon>
        <taxon>Chelicerata</taxon>
        <taxon>Arachnida</taxon>
        <taxon>Acari</taxon>
        <taxon>Parasitiformes</taxon>
        <taxon>Ixodida</taxon>
        <taxon>Ixodoidea</taxon>
        <taxon>Ixodidae</taxon>
        <taxon>Hyalomminae</taxon>
        <taxon>Hyalomma</taxon>
    </lineage>
</organism>
<protein>
    <submittedName>
        <fullName evidence="1">Uncharacterized protein</fullName>
    </submittedName>
</protein>
<reference evidence="1" key="1">
    <citation type="submission" date="2020-05" db="EMBL/GenBank/DDBJ databases">
        <title>Large-scale comparative analyses of tick genomes elucidate their genetic diversity and vector capacities.</title>
        <authorList>
            <person name="Jia N."/>
            <person name="Wang J."/>
            <person name="Shi W."/>
            <person name="Du L."/>
            <person name="Sun Y."/>
            <person name="Zhan W."/>
            <person name="Jiang J."/>
            <person name="Wang Q."/>
            <person name="Zhang B."/>
            <person name="Ji P."/>
            <person name="Sakyi L.B."/>
            <person name="Cui X."/>
            <person name="Yuan T."/>
            <person name="Jiang B."/>
            <person name="Yang W."/>
            <person name="Lam T.T.-Y."/>
            <person name="Chang Q."/>
            <person name="Ding S."/>
            <person name="Wang X."/>
            <person name="Zhu J."/>
            <person name="Ruan X."/>
            <person name="Zhao L."/>
            <person name="Wei J."/>
            <person name="Que T."/>
            <person name="Du C."/>
            <person name="Cheng J."/>
            <person name="Dai P."/>
            <person name="Han X."/>
            <person name="Huang E."/>
            <person name="Gao Y."/>
            <person name="Liu J."/>
            <person name="Shao H."/>
            <person name="Ye R."/>
            <person name="Li L."/>
            <person name="Wei W."/>
            <person name="Wang X."/>
            <person name="Wang C."/>
            <person name="Yang T."/>
            <person name="Huo Q."/>
            <person name="Li W."/>
            <person name="Guo W."/>
            <person name="Chen H."/>
            <person name="Zhou L."/>
            <person name="Ni X."/>
            <person name="Tian J."/>
            <person name="Zhou Y."/>
            <person name="Sheng Y."/>
            <person name="Liu T."/>
            <person name="Pan Y."/>
            <person name="Xia L."/>
            <person name="Li J."/>
            <person name="Zhao F."/>
            <person name="Cao W."/>
        </authorList>
    </citation>
    <scope>NUCLEOTIDE SEQUENCE</scope>
    <source>
        <strain evidence="1">Hyas-2018</strain>
    </source>
</reference>
<gene>
    <name evidence="1" type="ORF">HPB50_015376</name>
</gene>
<keyword evidence="2" id="KW-1185">Reference proteome</keyword>
<evidence type="ECO:0000313" key="1">
    <source>
        <dbReference type="EMBL" id="KAH6941258.1"/>
    </source>
</evidence>